<dbReference type="SFLD" id="SFLDF00029">
    <property type="entry name" value="phosphoserine_phosphatase"/>
    <property type="match status" value="1"/>
</dbReference>
<evidence type="ECO:0000313" key="13">
    <source>
        <dbReference type="EMBL" id="CAB4669466.1"/>
    </source>
</evidence>
<comment type="similarity">
    <text evidence="3">Belongs to the HAD-like hydrolase superfamily. SerB family.</text>
</comment>
<evidence type="ECO:0000256" key="10">
    <source>
        <dbReference type="ARBA" id="ARBA00031693"/>
    </source>
</evidence>
<dbReference type="UniPathway" id="UPA00135">
    <property type="reaction ID" value="UER00198"/>
</dbReference>
<dbReference type="InterPro" id="IPR002912">
    <property type="entry name" value="ACT_dom"/>
</dbReference>
<keyword evidence="6" id="KW-0479">Metal-binding</keyword>
<dbReference type="SFLD" id="SFLDG01136">
    <property type="entry name" value="C1.6:_Phosphoserine_Phosphatas"/>
    <property type="match status" value="1"/>
</dbReference>
<dbReference type="GO" id="GO:0005737">
    <property type="term" value="C:cytoplasm"/>
    <property type="evidence" value="ECO:0007669"/>
    <property type="project" value="TreeGrafter"/>
</dbReference>
<dbReference type="InterPro" id="IPR049148">
    <property type="entry name" value="PSP_ACT"/>
</dbReference>
<dbReference type="GO" id="GO:0000287">
    <property type="term" value="F:magnesium ion binding"/>
    <property type="evidence" value="ECO:0007669"/>
    <property type="project" value="TreeGrafter"/>
</dbReference>
<evidence type="ECO:0000256" key="3">
    <source>
        <dbReference type="ARBA" id="ARBA00009184"/>
    </source>
</evidence>
<dbReference type="CDD" id="cd07500">
    <property type="entry name" value="HAD_PSP"/>
    <property type="match status" value="1"/>
</dbReference>
<dbReference type="GO" id="GO:0006564">
    <property type="term" value="P:L-serine biosynthetic process"/>
    <property type="evidence" value="ECO:0007669"/>
    <property type="project" value="UniProtKB-KW"/>
</dbReference>
<dbReference type="EMBL" id="CAEZUM010000012">
    <property type="protein sequence ID" value="CAB4595159.1"/>
    <property type="molecule type" value="Genomic_DNA"/>
</dbReference>
<dbReference type="EMBL" id="CAFBOO010000006">
    <property type="protein sequence ID" value="CAB4987243.1"/>
    <property type="molecule type" value="Genomic_DNA"/>
</dbReference>
<dbReference type="EMBL" id="CAFBNM010000007">
    <property type="protein sequence ID" value="CAB4956019.1"/>
    <property type="molecule type" value="Genomic_DNA"/>
</dbReference>
<evidence type="ECO:0000313" key="15">
    <source>
        <dbReference type="EMBL" id="CAB4839755.1"/>
    </source>
</evidence>
<protein>
    <recommendedName>
        <fullName evidence="4">phosphoserine phosphatase</fullName>
        <ecNumber evidence="4">3.1.3.3</ecNumber>
    </recommendedName>
    <alternativeName>
        <fullName evidence="10">O-phosphoserine phosphohydrolase</fullName>
    </alternativeName>
</protein>
<dbReference type="PROSITE" id="PS51671">
    <property type="entry name" value="ACT"/>
    <property type="match status" value="1"/>
</dbReference>
<accession>A0A6J6M628</accession>
<comment type="pathway">
    <text evidence="2">Amino-acid biosynthesis; L-serine biosynthesis; L-serine from 3-phospho-D-glycerate: step 3/3.</text>
</comment>
<keyword evidence="9" id="KW-0718">Serine biosynthesis</keyword>
<dbReference type="InterPro" id="IPR045865">
    <property type="entry name" value="ACT-like_dom_sf"/>
</dbReference>
<sequence length="409" mass="43389">MIHDNLGDLMMTDGKTEQFTGLILLSGEDKPGITEGLFETLSPFAVTILDIEQVVIRERVILTVLLAVNPAHAKAIEADLEECSERLGVDIASAFEESSILTIAAKRALCHVVVLAPELNPSAFTAVAHAIATNGGNIERIHRTASYPVTAIELTVSGVAILELRTELAQIANQNSVDIAVSPGGLMRWAKKLVVMDVDSTLIQEEVIELLGKKAGKGAEIAAITESAMRGELDFEASLRARVKLLAGLPESVLTDVQKEITLTPGARTLVRTMHKLGHHVALVSGGFESVIAPIVADLGIKHMRANNLEILDGKLTGNLTGPIIDRAGKANALREFAQEHSIALEQTIAIGDGANDLDMISIAGLGIAFNAKPAVKAAADSSVSAPYLDSVLYLLGITREDIEESEAL</sequence>
<organism evidence="13">
    <name type="scientific">freshwater metagenome</name>
    <dbReference type="NCBI Taxonomy" id="449393"/>
    <lineage>
        <taxon>unclassified sequences</taxon>
        <taxon>metagenomes</taxon>
        <taxon>ecological metagenomes</taxon>
    </lineage>
</organism>
<keyword evidence="5" id="KW-0028">Amino-acid biosynthesis</keyword>
<dbReference type="Pfam" id="PF21086">
    <property type="entry name" value="ACT_PSP_2"/>
    <property type="match status" value="1"/>
</dbReference>
<dbReference type="Gene3D" id="3.40.50.1000">
    <property type="entry name" value="HAD superfamily/HAD-like"/>
    <property type="match status" value="1"/>
</dbReference>
<dbReference type="EMBL" id="CAFAAN010000006">
    <property type="protein sequence ID" value="CAB4803737.1"/>
    <property type="molecule type" value="Genomic_DNA"/>
</dbReference>
<dbReference type="EMBL" id="CAFAZW010000002">
    <property type="protein sequence ID" value="CAB4839755.1"/>
    <property type="molecule type" value="Genomic_DNA"/>
</dbReference>
<dbReference type="InterPro" id="IPR036412">
    <property type="entry name" value="HAD-like_sf"/>
</dbReference>
<feature type="domain" description="ACT" evidence="11">
    <location>
        <begin position="22"/>
        <end position="94"/>
    </location>
</feature>
<dbReference type="SUPFAM" id="SSF55021">
    <property type="entry name" value="ACT-like"/>
    <property type="match status" value="1"/>
</dbReference>
<comment type="cofactor">
    <cofactor evidence="1">
        <name>Mg(2+)</name>
        <dbReference type="ChEBI" id="CHEBI:18420"/>
    </cofactor>
</comment>
<evidence type="ECO:0000256" key="9">
    <source>
        <dbReference type="ARBA" id="ARBA00023299"/>
    </source>
</evidence>
<dbReference type="PANTHER" id="PTHR43344:SF2">
    <property type="entry name" value="PHOSPHOSERINE PHOSPHATASE"/>
    <property type="match status" value="1"/>
</dbReference>
<dbReference type="EMBL" id="CAFBQY010000004">
    <property type="protein sequence ID" value="CAB5071121.1"/>
    <property type="molecule type" value="Genomic_DNA"/>
</dbReference>
<evidence type="ECO:0000256" key="2">
    <source>
        <dbReference type="ARBA" id="ARBA00005135"/>
    </source>
</evidence>
<keyword evidence="8" id="KW-0460">Magnesium</keyword>
<dbReference type="NCBIfam" id="TIGR01488">
    <property type="entry name" value="HAD-SF-IB"/>
    <property type="match status" value="1"/>
</dbReference>
<dbReference type="PANTHER" id="PTHR43344">
    <property type="entry name" value="PHOSPHOSERINE PHOSPHATASE"/>
    <property type="match status" value="1"/>
</dbReference>
<evidence type="ECO:0000313" key="12">
    <source>
        <dbReference type="EMBL" id="CAB4595159.1"/>
    </source>
</evidence>
<dbReference type="InterPro" id="IPR023214">
    <property type="entry name" value="HAD_sf"/>
</dbReference>
<evidence type="ECO:0000313" key="18">
    <source>
        <dbReference type="EMBL" id="CAB5015060.1"/>
    </source>
</evidence>
<dbReference type="SUPFAM" id="SSF56784">
    <property type="entry name" value="HAD-like"/>
    <property type="match status" value="1"/>
</dbReference>
<dbReference type="Pfam" id="PF13740">
    <property type="entry name" value="ACT_6"/>
    <property type="match status" value="1"/>
</dbReference>
<dbReference type="SFLD" id="SFLDG01137">
    <property type="entry name" value="C1.6.1:_Phosphoserine_Phosphat"/>
    <property type="match status" value="1"/>
</dbReference>
<evidence type="ECO:0000313" key="17">
    <source>
        <dbReference type="EMBL" id="CAB4987243.1"/>
    </source>
</evidence>
<keyword evidence="7" id="KW-0378">Hydrolase</keyword>
<dbReference type="InterPro" id="IPR050582">
    <property type="entry name" value="HAD-like_SerB"/>
</dbReference>
<dbReference type="EMBL" id="CAFBPO010000004">
    <property type="protein sequence ID" value="CAB5015060.1"/>
    <property type="molecule type" value="Genomic_DNA"/>
</dbReference>
<evidence type="ECO:0000256" key="8">
    <source>
        <dbReference type="ARBA" id="ARBA00022842"/>
    </source>
</evidence>
<evidence type="ECO:0000256" key="6">
    <source>
        <dbReference type="ARBA" id="ARBA00022723"/>
    </source>
</evidence>
<evidence type="ECO:0000313" key="19">
    <source>
        <dbReference type="EMBL" id="CAB5071121.1"/>
    </source>
</evidence>
<evidence type="ECO:0000259" key="11">
    <source>
        <dbReference type="PROSITE" id="PS51671"/>
    </source>
</evidence>
<name>A0A6J6M628_9ZZZZ</name>
<reference evidence="13" key="1">
    <citation type="submission" date="2020-05" db="EMBL/GenBank/DDBJ databases">
        <authorList>
            <person name="Chiriac C."/>
            <person name="Salcher M."/>
            <person name="Ghai R."/>
            <person name="Kavagutti S V."/>
        </authorList>
    </citation>
    <scope>NUCLEOTIDE SEQUENCE</scope>
</reference>
<evidence type="ECO:0000256" key="7">
    <source>
        <dbReference type="ARBA" id="ARBA00022801"/>
    </source>
</evidence>
<dbReference type="EC" id="3.1.3.3" evidence="4"/>
<dbReference type="AlphaFoldDB" id="A0A6J6M628"/>
<evidence type="ECO:0000256" key="5">
    <source>
        <dbReference type="ARBA" id="ARBA00022605"/>
    </source>
</evidence>
<dbReference type="EMBL" id="CAEZXC010000012">
    <property type="protein sequence ID" value="CAB4669466.1"/>
    <property type="molecule type" value="Genomic_DNA"/>
</dbReference>
<dbReference type="SFLD" id="SFLDS00003">
    <property type="entry name" value="Haloacid_Dehalogenase"/>
    <property type="match status" value="1"/>
</dbReference>
<dbReference type="InterPro" id="IPR004469">
    <property type="entry name" value="PSP"/>
</dbReference>
<evidence type="ECO:0000313" key="14">
    <source>
        <dbReference type="EMBL" id="CAB4803737.1"/>
    </source>
</evidence>
<evidence type="ECO:0000256" key="4">
    <source>
        <dbReference type="ARBA" id="ARBA00012640"/>
    </source>
</evidence>
<dbReference type="Pfam" id="PF12710">
    <property type="entry name" value="HAD"/>
    <property type="match status" value="1"/>
</dbReference>
<evidence type="ECO:0000256" key="1">
    <source>
        <dbReference type="ARBA" id="ARBA00001946"/>
    </source>
</evidence>
<evidence type="ECO:0000313" key="16">
    <source>
        <dbReference type="EMBL" id="CAB4956019.1"/>
    </source>
</evidence>
<dbReference type="GO" id="GO:0036424">
    <property type="term" value="F:L-phosphoserine phosphatase activity"/>
    <property type="evidence" value="ECO:0007669"/>
    <property type="project" value="InterPro"/>
</dbReference>
<gene>
    <name evidence="12" type="ORF">UFOPK1824_00308</name>
    <name evidence="13" type="ORF">UFOPK2340_00333</name>
    <name evidence="14" type="ORF">UFOPK3027_00818</name>
    <name evidence="15" type="ORF">UFOPK3256_00189</name>
    <name evidence="16" type="ORF">UFOPK3827_00887</name>
    <name evidence="17" type="ORF">UFOPK3982_00857</name>
    <name evidence="18" type="ORF">UFOPK4120_00479</name>
    <name evidence="19" type="ORF">UFOPK4404_00480</name>
</gene>
<dbReference type="Gene3D" id="3.30.70.260">
    <property type="match status" value="2"/>
</dbReference>
<proteinExistence type="inferred from homology"/>
<dbReference type="NCBIfam" id="TIGR00338">
    <property type="entry name" value="serB"/>
    <property type="match status" value="1"/>
</dbReference>